<dbReference type="Pfam" id="PF07510">
    <property type="entry name" value="GmrSD_C"/>
    <property type="match status" value="1"/>
</dbReference>
<accession>A0A1M4DYL7</accession>
<dbReference type="PANTHER" id="PTHR35149">
    <property type="entry name" value="SLL5132 PROTEIN"/>
    <property type="match status" value="1"/>
</dbReference>
<name>A0A1M4DYL7_9ACTN</name>
<organism evidence="3">
    <name type="scientific">Nonomuraea gerenzanensis</name>
    <dbReference type="NCBI Taxonomy" id="93944"/>
    <lineage>
        <taxon>Bacteria</taxon>
        <taxon>Bacillati</taxon>
        <taxon>Actinomycetota</taxon>
        <taxon>Actinomycetes</taxon>
        <taxon>Streptosporangiales</taxon>
        <taxon>Streptosporangiaceae</taxon>
        <taxon>Nonomuraea</taxon>
    </lineage>
</organism>
<evidence type="ECO:0000259" key="2">
    <source>
        <dbReference type="Pfam" id="PF07510"/>
    </source>
</evidence>
<dbReference type="InterPro" id="IPR011089">
    <property type="entry name" value="GmrSD_C"/>
</dbReference>
<gene>
    <name evidence="3" type="ORF">BN4615_P1193</name>
</gene>
<reference evidence="3" key="1">
    <citation type="submission" date="2016-04" db="EMBL/GenBank/DDBJ databases">
        <authorList>
            <person name="Evans L.H."/>
            <person name="Alamgir A."/>
            <person name="Owens N."/>
            <person name="Weber N.D."/>
            <person name="Virtaneva K."/>
            <person name="Barbian K."/>
            <person name="Babar A."/>
            <person name="Rosenke K."/>
        </authorList>
    </citation>
    <scope>NUCLEOTIDE SEQUENCE</scope>
    <source>
        <strain evidence="3">Nono1</strain>
    </source>
</reference>
<dbReference type="InterPro" id="IPR004919">
    <property type="entry name" value="GmrSD_N"/>
</dbReference>
<feature type="domain" description="GmrSD restriction endonucleases C-terminal" evidence="2">
    <location>
        <begin position="493"/>
        <end position="640"/>
    </location>
</feature>
<sequence length="653" mass="73680">MTGSHALSGQLLAVGIACPDSRRAAQQHGTQGVVENPLGAPFHGGEHRSMLAIPSEGRNMAIIKHAARQTLGQLIGANNPVVTVPDDSQRQFAWTKKEVDTFWTDVEKFSKLRATGSEASSEYFIGPIVTITDEQGKTRALLDGQQRLTTSTILLSALRDALWGIGTAESRFQATNLQRDYIARKASRRQPMEYFLTLSRFDKAFFRDYIQNWDEAQGRPERVENPINPSHQLIIQARSNFDLKVAQKLTEIDGIENQLDWVEDFSNCLIDGLVFVEIQTPTSSDANEVFETINSRGKDLSTVDLVRNFLMAKSRNVDEKERVNQAWDFLLQGFDKREEIERFLRHSWVARHGDVKAHSLYSTIRANLEKRFEKKAQSYSAQSFAAELQSDSERYMDLIACTTGHTGLDSYLAEVKALGADALYPLLLAASQNNQYGDLQQLAQVALTYYVRWTVVGRRESTILEEVIFEAAKELSSGSRVESALARISDALPNDEAFQADFSNVSISKSSQARYLLTKIERFMRQEKGVDEVEVAGSKIVHVDHIYPQHPPYEWILKDQPGDRPGEQHSKWVARLGNQTLLHGKKNVEASNRPYPEKSDLYEESLFQITRSTGIPRVWDSAANFWRTEGIRERQAFLATLAVKVWPNGDSFS</sequence>
<dbReference type="Pfam" id="PF03235">
    <property type="entry name" value="GmrSD_N"/>
    <property type="match status" value="1"/>
</dbReference>
<dbReference type="EMBL" id="LT559118">
    <property type="protein sequence ID" value="SBO91679.1"/>
    <property type="molecule type" value="Genomic_DNA"/>
</dbReference>
<proteinExistence type="predicted"/>
<protein>
    <submittedName>
        <fullName evidence="3">RloF</fullName>
    </submittedName>
</protein>
<feature type="domain" description="GmrSD restriction endonucleases N-terminal" evidence="1">
    <location>
        <begin position="82"/>
        <end position="311"/>
    </location>
</feature>
<evidence type="ECO:0000313" key="3">
    <source>
        <dbReference type="EMBL" id="SBO91679.1"/>
    </source>
</evidence>
<dbReference type="AlphaFoldDB" id="A0A1M4DYL7"/>
<evidence type="ECO:0000259" key="1">
    <source>
        <dbReference type="Pfam" id="PF03235"/>
    </source>
</evidence>
<dbReference type="PANTHER" id="PTHR35149:SF2">
    <property type="entry name" value="DUF262 DOMAIN-CONTAINING PROTEIN"/>
    <property type="match status" value="1"/>
</dbReference>